<dbReference type="EC" id="4.2.1.10" evidence="5"/>
<accession>A0A6P1E480</accession>
<name>A0A6P1E480_LENHI</name>
<dbReference type="AlphaFoldDB" id="A0A6P1E480"/>
<evidence type="ECO:0000256" key="5">
    <source>
        <dbReference type="HAMAP-Rule" id="MF_00214"/>
    </source>
</evidence>
<keyword evidence="3 5" id="KW-0456">Lyase</keyword>
<evidence type="ECO:0000313" key="6">
    <source>
        <dbReference type="EMBL" id="QHB50880.1"/>
    </source>
</evidence>
<dbReference type="GO" id="GO:0008652">
    <property type="term" value="P:amino acid biosynthetic process"/>
    <property type="evidence" value="ECO:0007669"/>
    <property type="project" value="UniProtKB-KW"/>
</dbReference>
<dbReference type="GeneID" id="69056910"/>
<protein>
    <recommendedName>
        <fullName evidence="5">3-dehydroquinate dehydratase</fullName>
        <shortName evidence="5">3-dehydroquinase</shortName>
        <ecNumber evidence="5">4.2.1.10</ecNumber>
    </recommendedName>
    <alternativeName>
        <fullName evidence="5">Type I DHQase</fullName>
    </alternativeName>
    <alternativeName>
        <fullName evidence="5">Type I dehydroquinase</fullName>
        <shortName evidence="5">DHQ1</shortName>
    </alternativeName>
</protein>
<evidence type="ECO:0000256" key="3">
    <source>
        <dbReference type="ARBA" id="ARBA00023239"/>
    </source>
</evidence>
<dbReference type="PROSITE" id="PS01028">
    <property type="entry name" value="DEHYDROQUINASE_I"/>
    <property type="match status" value="1"/>
</dbReference>
<dbReference type="NCBIfam" id="TIGR01093">
    <property type="entry name" value="aroD"/>
    <property type="match status" value="1"/>
</dbReference>
<dbReference type="Proteomes" id="UP000465035">
    <property type="component" value="Chromosome"/>
</dbReference>
<dbReference type="PANTHER" id="PTHR43699">
    <property type="entry name" value="3-DEHYDROQUINATE DEHYDRATASE"/>
    <property type="match status" value="1"/>
</dbReference>
<dbReference type="InterPro" id="IPR013785">
    <property type="entry name" value="Aldolase_TIM"/>
</dbReference>
<dbReference type="FunFam" id="3.20.20.70:FF:000047">
    <property type="entry name" value="3-dehydroquinate dehydratase"/>
    <property type="match status" value="1"/>
</dbReference>
<dbReference type="PANTHER" id="PTHR43699:SF1">
    <property type="entry name" value="3-DEHYDROQUINATE DEHYDRATASE"/>
    <property type="match status" value="1"/>
</dbReference>
<comment type="subunit">
    <text evidence="5">Homodimer.</text>
</comment>
<dbReference type="GO" id="GO:0009073">
    <property type="term" value="P:aromatic amino acid family biosynthetic process"/>
    <property type="evidence" value="ECO:0007669"/>
    <property type="project" value="UniProtKB-KW"/>
</dbReference>
<evidence type="ECO:0000256" key="4">
    <source>
        <dbReference type="ARBA" id="ARBA00023270"/>
    </source>
</evidence>
<feature type="binding site" evidence="5">
    <location>
        <position position="84"/>
    </location>
    <ligand>
        <name>3-dehydroquinate</name>
        <dbReference type="ChEBI" id="CHEBI:32364"/>
    </ligand>
</feature>
<dbReference type="InterPro" id="IPR050146">
    <property type="entry name" value="Type-I_3-dehydroquinase"/>
</dbReference>
<feature type="active site" description="Schiff-base intermediate with substrate" evidence="5">
    <location>
        <position position="172"/>
    </location>
</feature>
<dbReference type="InterPro" id="IPR018508">
    <property type="entry name" value="3-dehydroquinate_DH_AS"/>
</dbReference>
<comment type="function">
    <text evidence="5">Involved in the third step of the chorismate pathway, which leads to the biosynthesis of aromatic amino acids. Catalyzes the cis-dehydration of 3-dehydroquinate (DHQ) and introduces the first double bond of the aromatic ring to yield 3-dehydroshikimate.</text>
</comment>
<dbReference type="GO" id="GO:0046279">
    <property type="term" value="P:3,4-dihydroxybenzoate biosynthetic process"/>
    <property type="evidence" value="ECO:0007669"/>
    <property type="project" value="UniProtKB-ARBA"/>
</dbReference>
<dbReference type="GO" id="GO:0009423">
    <property type="term" value="P:chorismate biosynthetic process"/>
    <property type="evidence" value="ECO:0007669"/>
    <property type="project" value="UniProtKB-UniRule"/>
</dbReference>
<keyword evidence="2 5" id="KW-0057">Aromatic amino acid biosynthesis</keyword>
<feature type="active site" description="Proton donor/acceptor" evidence="5">
    <location>
        <position position="145"/>
    </location>
</feature>
<evidence type="ECO:0000256" key="1">
    <source>
        <dbReference type="ARBA" id="ARBA00001864"/>
    </source>
</evidence>
<dbReference type="GO" id="GO:0003855">
    <property type="term" value="F:3-dehydroquinate dehydratase activity"/>
    <property type="evidence" value="ECO:0007669"/>
    <property type="project" value="UniProtKB-UniRule"/>
</dbReference>
<comment type="similarity">
    <text evidence="5">Belongs to the type-I 3-dehydroquinase family.</text>
</comment>
<dbReference type="SUPFAM" id="SSF51569">
    <property type="entry name" value="Aldolase"/>
    <property type="match status" value="1"/>
</dbReference>
<dbReference type="RefSeq" id="WP_003551364.1">
    <property type="nucleotide sequence ID" value="NZ_CABKOL010000106.1"/>
</dbReference>
<reference evidence="6 7" key="1">
    <citation type="submission" date="2019-12" db="EMBL/GenBank/DDBJ databases">
        <title>Lactobacillus hilgardii FLUB.</title>
        <authorList>
            <person name="Gustaw K."/>
        </authorList>
    </citation>
    <scope>NUCLEOTIDE SEQUENCE [LARGE SCALE GENOMIC DNA]</scope>
    <source>
        <strain evidence="6 7">FLUB</strain>
    </source>
</reference>
<dbReference type="SMR" id="A0A6P1E480"/>
<feature type="binding site" evidence="5">
    <location>
        <begin position="48"/>
        <end position="50"/>
    </location>
    <ligand>
        <name>3-dehydroquinate</name>
        <dbReference type="ChEBI" id="CHEBI:32364"/>
    </ligand>
</feature>
<sequence>MAGKIVQVKHTTFESGKTNIAVPITGKISTDIISQVKQALNHHPDVIEWRIDYDRDVLDHENYLDTVDHIQSLIGNTPLLTTFRTAHEGGVSSLEDAEYFSTYRWLLENRLTDMLDIELNRNKATVDFLINLAHHQNIPVILSNHDFQSTPDETEIISKLKRMQERNADIGKIAVMPHTSKDVLTLLNATEKANRELEIPIITMSMGNLGKVSRVTGPLFGSTLSFATVAEASAPGQLTVEAVRKGMATLN</sequence>
<feature type="binding site" evidence="5">
    <location>
        <position position="237"/>
    </location>
    <ligand>
        <name>3-dehydroquinate</name>
        <dbReference type="ChEBI" id="CHEBI:32364"/>
    </ligand>
</feature>
<keyword evidence="5" id="KW-0028">Amino-acid biosynthesis</keyword>
<dbReference type="InterPro" id="IPR001381">
    <property type="entry name" value="DHquinase_I"/>
</dbReference>
<evidence type="ECO:0000313" key="7">
    <source>
        <dbReference type="Proteomes" id="UP000465035"/>
    </source>
</evidence>
<gene>
    <name evidence="5 6" type="primary">aroD</name>
    <name evidence="6" type="ORF">GQR93_00905</name>
</gene>
<proteinExistence type="inferred from homology"/>
<dbReference type="Gene3D" id="3.20.20.70">
    <property type="entry name" value="Aldolase class I"/>
    <property type="match status" value="1"/>
</dbReference>
<dbReference type="UniPathway" id="UPA00053">
    <property type="reaction ID" value="UER00086"/>
</dbReference>
<evidence type="ECO:0000256" key="2">
    <source>
        <dbReference type="ARBA" id="ARBA00023141"/>
    </source>
</evidence>
<feature type="binding site" evidence="5">
    <location>
        <position position="233"/>
    </location>
    <ligand>
        <name>3-dehydroquinate</name>
        <dbReference type="ChEBI" id="CHEBI:32364"/>
    </ligand>
</feature>
<dbReference type="Pfam" id="PF01487">
    <property type="entry name" value="DHquinase_I"/>
    <property type="match status" value="1"/>
</dbReference>
<comment type="caution">
    <text evidence="5">Lacks conserved residue(s) required for the propagation of feature annotation.</text>
</comment>
<comment type="catalytic activity">
    <reaction evidence="1 5">
        <text>3-dehydroquinate = 3-dehydroshikimate + H2O</text>
        <dbReference type="Rhea" id="RHEA:21096"/>
        <dbReference type="ChEBI" id="CHEBI:15377"/>
        <dbReference type="ChEBI" id="CHEBI:16630"/>
        <dbReference type="ChEBI" id="CHEBI:32364"/>
        <dbReference type="EC" id="4.2.1.10"/>
    </reaction>
</comment>
<dbReference type="HAMAP" id="MF_00214">
    <property type="entry name" value="AroD"/>
    <property type="match status" value="1"/>
</dbReference>
<dbReference type="EMBL" id="CP047121">
    <property type="protein sequence ID" value="QHB50880.1"/>
    <property type="molecule type" value="Genomic_DNA"/>
</dbReference>
<comment type="pathway">
    <text evidence="5">Metabolic intermediate biosynthesis; chorismate biosynthesis; chorismate from D-erythrose 4-phosphate and phosphoenolpyruvate: step 3/7.</text>
</comment>
<keyword evidence="4 5" id="KW-0704">Schiff base</keyword>
<feature type="binding site" evidence="5">
    <location>
        <position position="214"/>
    </location>
    <ligand>
        <name>3-dehydroquinate</name>
        <dbReference type="ChEBI" id="CHEBI:32364"/>
    </ligand>
</feature>
<organism evidence="6 7">
    <name type="scientific">Lentilactobacillus hilgardii</name>
    <name type="common">Lactobacillus hilgardii</name>
    <dbReference type="NCBI Taxonomy" id="1588"/>
    <lineage>
        <taxon>Bacteria</taxon>
        <taxon>Bacillati</taxon>
        <taxon>Bacillota</taxon>
        <taxon>Bacilli</taxon>
        <taxon>Lactobacillales</taxon>
        <taxon>Lactobacillaceae</taxon>
        <taxon>Lentilactobacillus</taxon>
    </lineage>
</organism>
<dbReference type="CDD" id="cd00502">
    <property type="entry name" value="DHQase_I"/>
    <property type="match status" value="1"/>
</dbReference>